<name>A0ABR3G5U5_9PEZI</name>
<protein>
    <submittedName>
        <fullName evidence="1">Uncharacterized protein</fullName>
    </submittedName>
</protein>
<proteinExistence type="predicted"/>
<dbReference type="Proteomes" id="UP001447188">
    <property type="component" value="Unassembled WGS sequence"/>
</dbReference>
<evidence type="ECO:0000313" key="2">
    <source>
        <dbReference type="Proteomes" id="UP001447188"/>
    </source>
</evidence>
<reference evidence="1 2" key="1">
    <citation type="submission" date="2024-02" db="EMBL/GenBank/DDBJ databases">
        <title>Discinaceae phylogenomics.</title>
        <authorList>
            <person name="Dirks A.C."/>
            <person name="James T.Y."/>
        </authorList>
    </citation>
    <scope>NUCLEOTIDE SEQUENCE [LARGE SCALE GENOMIC DNA]</scope>
    <source>
        <strain evidence="1 2">ACD0624</strain>
    </source>
</reference>
<sequence length="427" mass="48423">MGSTAYFEIILSGTSIPIRTDSDGHLPRIAGLISSADLSIVHDTRNYELASTDEIRSASLCLKHELKIHSRSGRFIPASFYQDFNTSMLQAVHSLVAIALEVLKTYSNPRDHRVRQLMEAAKARFRNATKLVGKDLDIILQHYKAGANAEGGARAFFTQLAARRQGLESRIAGDRDIMTAAKKFMAWDNDHPEPKDKTIINHTRFTRGKREMHNVSRVFFLSVVAFSPRLLMCGSQDAWDRQLGRMRGFERQIYVLDQCIETYQHHLNLTMEFRKQSTQLLASVSEDENQLITLKTAVQKIFVDVVYLEMYTRGPNIMFGRLDLIRCVLKLMRSEEMGAVGRWIGNGIYREKESIITSCTKLLTPTDWDDVQRPYIPIDDDDLGFGYRMVGASTAGFSYVMHDSGLDIDEYRPSPILALARELAAQT</sequence>
<organism evidence="1 2">
    <name type="scientific">Discina gigas</name>
    <dbReference type="NCBI Taxonomy" id="1032678"/>
    <lineage>
        <taxon>Eukaryota</taxon>
        <taxon>Fungi</taxon>
        <taxon>Dikarya</taxon>
        <taxon>Ascomycota</taxon>
        <taxon>Pezizomycotina</taxon>
        <taxon>Pezizomycetes</taxon>
        <taxon>Pezizales</taxon>
        <taxon>Discinaceae</taxon>
        <taxon>Discina</taxon>
    </lineage>
</organism>
<accession>A0ABR3G5U5</accession>
<dbReference type="EMBL" id="JBBBZM010000266">
    <property type="protein sequence ID" value="KAL0631326.1"/>
    <property type="molecule type" value="Genomic_DNA"/>
</dbReference>
<gene>
    <name evidence="1" type="ORF">Q9L58_009816</name>
</gene>
<comment type="caution">
    <text evidence="1">The sequence shown here is derived from an EMBL/GenBank/DDBJ whole genome shotgun (WGS) entry which is preliminary data.</text>
</comment>
<evidence type="ECO:0000313" key="1">
    <source>
        <dbReference type="EMBL" id="KAL0631326.1"/>
    </source>
</evidence>
<keyword evidence="2" id="KW-1185">Reference proteome</keyword>